<name>A0A151GXJ9_DRECN</name>
<dbReference type="Proteomes" id="UP000076580">
    <property type="component" value="Chromosome 01"/>
</dbReference>
<organism evidence="2 3">
    <name type="scientific">Drechmeria coniospora</name>
    <name type="common">Nematophagous fungus</name>
    <name type="synonym">Meria coniospora</name>
    <dbReference type="NCBI Taxonomy" id="98403"/>
    <lineage>
        <taxon>Eukaryota</taxon>
        <taxon>Fungi</taxon>
        <taxon>Dikarya</taxon>
        <taxon>Ascomycota</taxon>
        <taxon>Pezizomycotina</taxon>
        <taxon>Sordariomycetes</taxon>
        <taxon>Hypocreomycetidae</taxon>
        <taxon>Hypocreales</taxon>
        <taxon>Ophiocordycipitaceae</taxon>
        <taxon>Drechmeria</taxon>
    </lineage>
</organism>
<keyword evidence="3" id="KW-1185">Reference proteome</keyword>
<protein>
    <submittedName>
        <fullName evidence="2">Uncharacterized protein</fullName>
    </submittedName>
</protein>
<sequence length="277" mass="31460">MRSTFLLVASLLGALAVPVDVVTADEEADFYRGDYDAHPKELKPVYEGIVRRRGLSKNLNCTFNDHYFVSDCILLDDVTNTFDRLALRVHMYDRNTSGTPEKIYGTFSPDTGFHASNPQVHMLFDAPVPGAAKVVEIDMEKQFGVKVAPISSISQYQILQAIHTDVLLDENRYEIEAFVFEIHHVQSNTILRNEVEAPCFDCLKKFPSKKVLDSETINGVLYPVWKHPLELKEWTVRERLYPGTMHTSGPCLPKTFNQRKCDRDPIYHGYPPVLAVA</sequence>
<dbReference type="InParanoid" id="A0A151GXJ9"/>
<feature type="chain" id="PRO_5007581120" evidence="1">
    <location>
        <begin position="25"/>
        <end position="277"/>
    </location>
</feature>
<evidence type="ECO:0000313" key="2">
    <source>
        <dbReference type="EMBL" id="KYK61762.1"/>
    </source>
</evidence>
<dbReference type="RefSeq" id="XP_040661114.1">
    <property type="nucleotide sequence ID" value="XM_040800231.1"/>
</dbReference>
<gene>
    <name evidence="2" type="ORF">DCS_02906</name>
</gene>
<dbReference type="AlphaFoldDB" id="A0A151GXJ9"/>
<dbReference type="EMBL" id="LAYC01000001">
    <property type="protein sequence ID" value="KYK61762.1"/>
    <property type="molecule type" value="Genomic_DNA"/>
</dbReference>
<evidence type="ECO:0000256" key="1">
    <source>
        <dbReference type="SAM" id="SignalP"/>
    </source>
</evidence>
<dbReference type="GeneID" id="63715549"/>
<comment type="caution">
    <text evidence="2">The sequence shown here is derived from an EMBL/GenBank/DDBJ whole genome shotgun (WGS) entry which is preliminary data.</text>
</comment>
<evidence type="ECO:0000313" key="3">
    <source>
        <dbReference type="Proteomes" id="UP000076580"/>
    </source>
</evidence>
<keyword evidence="1" id="KW-0732">Signal</keyword>
<proteinExistence type="predicted"/>
<accession>A0A151GXJ9</accession>
<reference evidence="2 3" key="1">
    <citation type="journal article" date="2016" name="Sci. Rep.">
        <title>Insights into Adaptations to a Near-Obligate Nematode Endoparasitic Lifestyle from the Finished Genome of Drechmeria coniospora.</title>
        <authorList>
            <person name="Zhang L."/>
            <person name="Zhou Z."/>
            <person name="Guo Q."/>
            <person name="Fokkens L."/>
            <person name="Miskei M."/>
            <person name="Pocsi I."/>
            <person name="Zhang W."/>
            <person name="Chen M."/>
            <person name="Wang L."/>
            <person name="Sun Y."/>
            <person name="Donzelli B.G."/>
            <person name="Gibson D.M."/>
            <person name="Nelson D.R."/>
            <person name="Luo J.G."/>
            <person name="Rep M."/>
            <person name="Liu H."/>
            <person name="Yang S."/>
            <person name="Wang J."/>
            <person name="Krasnoff S.B."/>
            <person name="Xu Y."/>
            <person name="Molnar I."/>
            <person name="Lin M."/>
        </authorList>
    </citation>
    <scope>NUCLEOTIDE SEQUENCE [LARGE SCALE GENOMIC DNA]</scope>
    <source>
        <strain evidence="2 3">ARSEF 6962</strain>
    </source>
</reference>
<feature type="signal peptide" evidence="1">
    <location>
        <begin position="1"/>
        <end position="24"/>
    </location>
</feature>